<reference evidence="3 4" key="2">
    <citation type="submission" date="2021-10" db="EMBL/GenBank/DDBJ databases">
        <authorList>
            <person name="Piombo E."/>
        </authorList>
    </citation>
    <scope>NUCLEOTIDE SEQUENCE [LARGE SCALE GENOMIC DNA]</scope>
</reference>
<sequence length="411" mass="45179">MQLLQSLAVAFWLFGFVRCAFRDDLKAAIGITELDIANTNDDPPFRFWHKAIPAPKSQMELTDLYTEASKAFNWLRTQPHALTVQKSALVAAFYDHRTKKVYMSTILRGKLFNDYLDKELGKSIAPLWYQLRGTARKADAENGAYYYREEMGPPVLDRTYGNTKTGMPEGSKIVVWGVHNGDRNTLPKESGRPLTVCEKCRILSYKLGVEFEDAEMKRYQPPPPPPDTKKPVSAPLNKAEERPATPPPKAAGDKAPSSGGSYGGSAVDKEWNQQEENKLQQLEKSKAKERPATPPPKAAGDKAPSSGSSYGGSAVDKEWNQQEEDKLQRLEKSKGDKPSNKRPASQSPPDSGKHKPQGPTSPSKTPSKTPVALVHRPADGLVAALPDLFAALQNDSVVALQNDSVVALQDD</sequence>
<dbReference type="OrthoDB" id="5152018at2759"/>
<evidence type="ECO:0000256" key="1">
    <source>
        <dbReference type="SAM" id="MobiDB-lite"/>
    </source>
</evidence>
<name>A0A9P0EF97_9HYPO</name>
<dbReference type="EMBL" id="CABFOC020000015">
    <property type="protein sequence ID" value="CAH0046898.1"/>
    <property type="molecule type" value="Genomic_DNA"/>
</dbReference>
<protein>
    <submittedName>
        <fullName evidence="3">Uncharacterized protein</fullName>
    </submittedName>
</protein>
<accession>A0A9P0EF97</accession>
<evidence type="ECO:0000313" key="4">
    <source>
        <dbReference type="Proteomes" id="UP000775872"/>
    </source>
</evidence>
<feature type="chain" id="PRO_5040434478" evidence="2">
    <location>
        <begin position="20"/>
        <end position="411"/>
    </location>
</feature>
<comment type="caution">
    <text evidence="3">The sequence shown here is derived from an EMBL/GenBank/DDBJ whole genome shotgun (WGS) entry which is preliminary data.</text>
</comment>
<gene>
    <name evidence="3" type="ORF">CSOL1703_00013134</name>
</gene>
<organism evidence="3 4">
    <name type="scientific">Clonostachys solani</name>
    <dbReference type="NCBI Taxonomy" id="160281"/>
    <lineage>
        <taxon>Eukaryota</taxon>
        <taxon>Fungi</taxon>
        <taxon>Dikarya</taxon>
        <taxon>Ascomycota</taxon>
        <taxon>Pezizomycotina</taxon>
        <taxon>Sordariomycetes</taxon>
        <taxon>Hypocreomycetidae</taxon>
        <taxon>Hypocreales</taxon>
        <taxon>Bionectriaceae</taxon>
        <taxon>Clonostachys</taxon>
    </lineage>
</organism>
<dbReference type="Proteomes" id="UP000775872">
    <property type="component" value="Unassembled WGS sequence"/>
</dbReference>
<reference evidence="4" key="1">
    <citation type="submission" date="2019-06" db="EMBL/GenBank/DDBJ databases">
        <authorList>
            <person name="Broberg M."/>
        </authorList>
    </citation>
    <scope>NUCLEOTIDE SEQUENCE [LARGE SCALE GENOMIC DNA]</scope>
</reference>
<keyword evidence="2" id="KW-0732">Signal</keyword>
<feature type="signal peptide" evidence="2">
    <location>
        <begin position="1"/>
        <end position="19"/>
    </location>
</feature>
<dbReference type="AlphaFoldDB" id="A0A9P0EF97"/>
<keyword evidence="4" id="KW-1185">Reference proteome</keyword>
<feature type="region of interest" description="Disordered" evidence="1">
    <location>
        <begin position="216"/>
        <end position="371"/>
    </location>
</feature>
<feature type="compositionally biased region" description="Low complexity" evidence="1">
    <location>
        <begin position="357"/>
        <end position="370"/>
    </location>
</feature>
<evidence type="ECO:0000313" key="3">
    <source>
        <dbReference type="EMBL" id="CAH0046898.1"/>
    </source>
</evidence>
<evidence type="ECO:0000256" key="2">
    <source>
        <dbReference type="SAM" id="SignalP"/>
    </source>
</evidence>
<proteinExistence type="predicted"/>
<feature type="compositionally biased region" description="Basic and acidic residues" evidence="1">
    <location>
        <begin position="315"/>
        <end position="339"/>
    </location>
</feature>
<feature type="compositionally biased region" description="Basic and acidic residues" evidence="1">
    <location>
        <begin position="267"/>
        <end position="291"/>
    </location>
</feature>